<keyword evidence="2" id="KW-1185">Reference proteome</keyword>
<comment type="caution">
    <text evidence="1">The sequence shown here is derived from an EMBL/GenBank/DDBJ whole genome shotgun (WGS) entry which is preliminary data.</text>
</comment>
<reference evidence="1" key="1">
    <citation type="submission" date="2020-07" db="EMBL/GenBank/DDBJ databases">
        <title>The High-quality genome of the commercially important snow crab, Chionoecetes opilio.</title>
        <authorList>
            <person name="Jeong J.-H."/>
            <person name="Ryu S."/>
        </authorList>
    </citation>
    <scope>NUCLEOTIDE SEQUENCE</scope>
    <source>
        <strain evidence="1">MADBK_172401_WGS</strain>
        <tissue evidence="1">Digestive gland</tissue>
    </source>
</reference>
<evidence type="ECO:0000313" key="1">
    <source>
        <dbReference type="EMBL" id="KAG0728232.1"/>
    </source>
</evidence>
<sequence>MYGLQGATGPHLRPGQPPRLLYGLQGATDFTYALASRLVYLYGLQGATDFTYALASRLVYLYGLHGATDFTYALASRLVYLHRLRGLVTLRLVFLVRCCFTRPPRYVVFLVATYYLFVIQRPVYFIDIYVSSGGERRVVTSPLISVASLLPATNRRSPPLDTSAHIYRRRTVCKWVLSSRERHNPHAAPTQDASTCHIAQKKYQKHPKLPEYYIFLRVSTHLYQAGLGGLLL</sequence>
<protein>
    <submittedName>
        <fullName evidence="1">Uncharacterized protein</fullName>
    </submittedName>
</protein>
<dbReference type="Proteomes" id="UP000770661">
    <property type="component" value="Unassembled WGS sequence"/>
</dbReference>
<dbReference type="OrthoDB" id="25308at2759"/>
<organism evidence="1 2">
    <name type="scientific">Chionoecetes opilio</name>
    <name type="common">Atlantic snow crab</name>
    <name type="synonym">Cancer opilio</name>
    <dbReference type="NCBI Taxonomy" id="41210"/>
    <lineage>
        <taxon>Eukaryota</taxon>
        <taxon>Metazoa</taxon>
        <taxon>Ecdysozoa</taxon>
        <taxon>Arthropoda</taxon>
        <taxon>Crustacea</taxon>
        <taxon>Multicrustacea</taxon>
        <taxon>Malacostraca</taxon>
        <taxon>Eumalacostraca</taxon>
        <taxon>Eucarida</taxon>
        <taxon>Decapoda</taxon>
        <taxon>Pleocyemata</taxon>
        <taxon>Brachyura</taxon>
        <taxon>Eubrachyura</taxon>
        <taxon>Majoidea</taxon>
        <taxon>Majidae</taxon>
        <taxon>Chionoecetes</taxon>
    </lineage>
</organism>
<accession>A0A8J4YIF9</accession>
<proteinExistence type="predicted"/>
<name>A0A8J4YIF9_CHIOP</name>
<dbReference type="EMBL" id="JACEEZ010002448">
    <property type="protein sequence ID" value="KAG0728232.1"/>
    <property type="molecule type" value="Genomic_DNA"/>
</dbReference>
<gene>
    <name evidence="1" type="ORF">GWK47_000366</name>
</gene>
<evidence type="ECO:0000313" key="2">
    <source>
        <dbReference type="Proteomes" id="UP000770661"/>
    </source>
</evidence>
<dbReference type="AlphaFoldDB" id="A0A8J4YIF9"/>